<dbReference type="GO" id="GO:0003676">
    <property type="term" value="F:nucleic acid binding"/>
    <property type="evidence" value="ECO:0007669"/>
    <property type="project" value="InterPro"/>
</dbReference>
<keyword evidence="3" id="KW-1185">Reference proteome</keyword>
<evidence type="ECO:0000313" key="3">
    <source>
        <dbReference type="Proteomes" id="UP000694402"/>
    </source>
</evidence>
<dbReference type="GeneTree" id="ENSGT01060000251640"/>
<accession>A0AAZ3QAI5</accession>
<reference evidence="2" key="2">
    <citation type="submission" date="2025-08" db="UniProtKB">
        <authorList>
            <consortium name="Ensembl"/>
        </authorList>
    </citation>
    <scope>IDENTIFICATION</scope>
</reference>
<dbReference type="Gene3D" id="3.30.420.10">
    <property type="entry name" value="Ribonuclease H-like superfamily/Ribonuclease H"/>
    <property type="match status" value="1"/>
</dbReference>
<dbReference type="Ensembl" id="ENSOTST00005187018.1">
    <property type="protein sequence ID" value="ENSOTSP00005125360.1"/>
    <property type="gene ID" value="ENSOTSG00005073450.1"/>
</dbReference>
<dbReference type="Proteomes" id="UP000694402">
    <property type="component" value="Unassembled WGS sequence"/>
</dbReference>
<organism evidence="2 3">
    <name type="scientific">Oncorhynchus tshawytscha</name>
    <name type="common">Chinook salmon</name>
    <name type="synonym">Salmo tshawytscha</name>
    <dbReference type="NCBI Taxonomy" id="74940"/>
    <lineage>
        <taxon>Eukaryota</taxon>
        <taxon>Metazoa</taxon>
        <taxon>Chordata</taxon>
        <taxon>Craniata</taxon>
        <taxon>Vertebrata</taxon>
        <taxon>Euteleostomi</taxon>
        <taxon>Actinopterygii</taxon>
        <taxon>Neopterygii</taxon>
        <taxon>Teleostei</taxon>
        <taxon>Protacanthopterygii</taxon>
        <taxon>Salmoniformes</taxon>
        <taxon>Salmonidae</taxon>
        <taxon>Salmoninae</taxon>
        <taxon>Oncorhynchus</taxon>
    </lineage>
</organism>
<dbReference type="AlphaFoldDB" id="A0AAZ3QAI5"/>
<protein>
    <submittedName>
        <fullName evidence="2">Uncharacterized protein</fullName>
    </submittedName>
</protein>
<sequence length="99" mass="11105">MEVWGCFAGGTVSYLFRIQGTLNQHGYHSILQRYVIPSGLGLVGLSFVFNRTMTQHTSRLCNGYLTKNESDGVLHQMTWPPQSPDLNPIAMVWDESTAE</sequence>
<evidence type="ECO:0000256" key="1">
    <source>
        <dbReference type="SAM" id="Phobius"/>
    </source>
</evidence>
<keyword evidence="1" id="KW-1133">Transmembrane helix</keyword>
<proteinExistence type="predicted"/>
<keyword evidence="1" id="KW-0812">Transmembrane</keyword>
<name>A0AAZ3QAI5_ONCTS</name>
<reference evidence="3" key="1">
    <citation type="journal article" date="2018" name="PLoS ONE">
        <title>Chinook salmon (Oncorhynchus tshawytscha) genome and transcriptome.</title>
        <authorList>
            <person name="Christensen K.A."/>
            <person name="Leong J.S."/>
            <person name="Sakhrani D."/>
            <person name="Biagi C.A."/>
            <person name="Minkley D.R."/>
            <person name="Withler R.E."/>
            <person name="Rondeau E.B."/>
            <person name="Koop B.F."/>
            <person name="Devlin R.H."/>
        </authorList>
    </citation>
    <scope>NUCLEOTIDE SEQUENCE [LARGE SCALE GENOMIC DNA]</scope>
</reference>
<dbReference type="InterPro" id="IPR036397">
    <property type="entry name" value="RNaseH_sf"/>
</dbReference>
<feature type="transmembrane region" description="Helical" evidence="1">
    <location>
        <begin position="30"/>
        <end position="49"/>
    </location>
</feature>
<evidence type="ECO:0000313" key="2">
    <source>
        <dbReference type="Ensembl" id="ENSOTSP00005125360.1"/>
    </source>
</evidence>
<keyword evidence="1" id="KW-0472">Membrane</keyword>
<reference evidence="2" key="3">
    <citation type="submission" date="2025-09" db="UniProtKB">
        <authorList>
            <consortium name="Ensembl"/>
        </authorList>
    </citation>
    <scope>IDENTIFICATION</scope>
</reference>